<dbReference type="RefSeq" id="XP_031052221.1">
    <property type="nucleotide sequence ID" value="XM_031218064.1"/>
</dbReference>
<feature type="domain" description="CSC1/OSCA1-like 7TM region" evidence="9">
    <location>
        <begin position="419"/>
        <end position="691"/>
    </location>
</feature>
<evidence type="ECO:0008006" key="14">
    <source>
        <dbReference type="Google" id="ProtNLM"/>
    </source>
</evidence>
<feature type="transmembrane region" description="Helical" evidence="8">
    <location>
        <begin position="114"/>
        <end position="137"/>
    </location>
</feature>
<evidence type="ECO:0000256" key="5">
    <source>
        <dbReference type="ARBA" id="ARBA00022989"/>
    </source>
</evidence>
<gene>
    <name evidence="13" type="ORF">FOIG_16601</name>
</gene>
<feature type="compositionally biased region" description="Basic and acidic residues" evidence="7">
    <location>
        <begin position="737"/>
        <end position="749"/>
    </location>
</feature>
<evidence type="ECO:0000313" key="13">
    <source>
        <dbReference type="EMBL" id="EXL90131.1"/>
    </source>
</evidence>
<evidence type="ECO:0000256" key="4">
    <source>
        <dbReference type="ARBA" id="ARBA00022692"/>
    </source>
</evidence>
<dbReference type="GO" id="GO:0005227">
    <property type="term" value="F:calcium-activated cation channel activity"/>
    <property type="evidence" value="ECO:0007669"/>
    <property type="project" value="InterPro"/>
</dbReference>
<dbReference type="Pfam" id="PF12621">
    <property type="entry name" value="PHM7_ext"/>
    <property type="match status" value="1"/>
</dbReference>
<feature type="transmembrane region" description="Helical" evidence="8">
    <location>
        <begin position="700"/>
        <end position="721"/>
    </location>
</feature>
<name>X0J191_FUSO5</name>
<dbReference type="InterPro" id="IPR045122">
    <property type="entry name" value="Csc1-like"/>
</dbReference>
<accession>X0J191</accession>
<evidence type="ECO:0000256" key="8">
    <source>
        <dbReference type="SAM" id="Phobius"/>
    </source>
</evidence>
<feature type="transmembrane region" description="Helical" evidence="8">
    <location>
        <begin position="421"/>
        <end position="445"/>
    </location>
</feature>
<feature type="transmembrane region" description="Helical" evidence="8">
    <location>
        <begin position="676"/>
        <end position="694"/>
    </location>
</feature>
<dbReference type="GeneID" id="42041776"/>
<keyword evidence="3" id="KW-0813">Transport</keyword>
<feature type="transmembrane region" description="Helical" evidence="8">
    <location>
        <begin position="511"/>
        <end position="539"/>
    </location>
</feature>
<protein>
    <recommendedName>
        <fullName evidence="14">CSC1/OSCA1-like 7TM region domain-containing protein</fullName>
    </recommendedName>
</protein>
<comment type="similarity">
    <text evidence="2">Belongs to the CSC1 (TC 1.A.17) family.</text>
</comment>
<feature type="compositionally biased region" description="Polar residues" evidence="7">
    <location>
        <begin position="295"/>
        <end position="309"/>
    </location>
</feature>
<feature type="region of interest" description="Disordered" evidence="7">
    <location>
        <begin position="737"/>
        <end position="773"/>
    </location>
</feature>
<dbReference type="InterPro" id="IPR022257">
    <property type="entry name" value="PHM7_ext"/>
</dbReference>
<dbReference type="InterPro" id="IPR027815">
    <property type="entry name" value="CSC1/OSCA1-like_cyt"/>
</dbReference>
<dbReference type="Pfam" id="PF02714">
    <property type="entry name" value="RSN1_7TM"/>
    <property type="match status" value="1"/>
</dbReference>
<sequence length="891" mass="100682">MSTDSIGMENLIKFLENSLSQPNQGVASNAEPMSLLGMVSTLVPVLATSIIYIIIFLVLRTSNRRFYAPRTCTGTLREYERSPVLPNGFFCWIGAFWKVPDAYALRRQSLDSYLFIRFLRVCCAICFVTLCVTWPVLLPLNATGGNGKKQLEILSYSNINIEDSAKRNRLYAHCFVAGVVYAFVMYAIIREFFFYINLRQAFLLTPQYAKRISSRTVLFTSVPKECLDEDRIRSLFNGSAKKIWIAGDTKQLDRTIQERDNVVMKLEKAEIEWIRLCNKERIKYETKTGNEAERATTSTSDPESGSLVTGRSREDKRPTHRKGPLGLIGEKVDTIQWCRDKLKGLIPEAQNAQNNWLTGDYEKHTAFFVEFSTQYDAQVAFQAATHHRALQTSPRFIGIKPNEVIWKSLNYSWWQVAIRRYVIYTAIAGLVVFWALPVTIVGIIAQVNTIKSLPGLTWIQNIPQVILGAVSGLLPSIALSILMSSVPVFIRTCARWSGCVSTSQAELFTQKAYFIFQVLQVFLVQTLSNSFISSLVTILRNPNNVFGMLSSSIPTASNFYISFFIVQGLTVATSVLTQVFGFVTFTLSSRFTNRTPRIMYDKWTTLSTISLGSLMPIYTNMAVISIVYSVIAPFLLFWSTISMGLFYLAYRYNLLYVADTDVDTDGLIYPQALKQLLFGVYVAEMCLVGMFIVSKAAGPAFLMIIFLSLTILCHVSLVKALDPLLYNLPLSRQFEKDRIDRSQQRKPDDGQVQNGARAMSRGASKRKTARKLVPTATGRDRNKANFVSEWLKSRIFVDYAAVKRFVHHEDLIVPEYSEDAEAQGYYPPSVTSQTPSLWIPGDYAGISNNEVVDTGKIAPISNKGCHLNRRNGIQWETDSPRPPDWREKVMY</sequence>
<feature type="domain" description="10TM putative phosphate transporter extracellular tail" evidence="10">
    <location>
        <begin position="790"/>
        <end position="882"/>
    </location>
</feature>
<evidence type="ECO:0000259" key="10">
    <source>
        <dbReference type="Pfam" id="PF12621"/>
    </source>
</evidence>
<feature type="transmembrane region" description="Helical" evidence="8">
    <location>
        <begin position="170"/>
        <end position="189"/>
    </location>
</feature>
<keyword evidence="5 8" id="KW-1133">Transmembrane helix</keyword>
<dbReference type="VEuPathDB" id="FungiDB:FOIG_16601"/>
<evidence type="ECO:0000259" key="11">
    <source>
        <dbReference type="Pfam" id="PF13967"/>
    </source>
</evidence>
<dbReference type="AlphaFoldDB" id="X0J191"/>
<dbReference type="Proteomes" id="UP000030685">
    <property type="component" value="Unassembled WGS sequence"/>
</dbReference>
<feature type="region of interest" description="Disordered" evidence="7">
    <location>
        <begin position="287"/>
        <end position="323"/>
    </location>
</feature>
<dbReference type="InterPro" id="IPR032880">
    <property type="entry name" value="CSC1/OSCA1-like_N"/>
</dbReference>
<evidence type="ECO:0000256" key="6">
    <source>
        <dbReference type="ARBA" id="ARBA00023136"/>
    </source>
</evidence>
<dbReference type="Pfam" id="PF13967">
    <property type="entry name" value="RSN1_TM"/>
    <property type="match status" value="1"/>
</dbReference>
<feature type="transmembrane region" description="Helical" evidence="8">
    <location>
        <begin position="465"/>
        <end position="490"/>
    </location>
</feature>
<reference evidence="13" key="2">
    <citation type="submission" date="2012-05" db="EMBL/GenBank/DDBJ databases">
        <title>The Genome Annotation of Fusarium oxysporum II5.</title>
        <authorList>
            <consortium name="The Broad Institute Genomics Platform"/>
            <person name="Ma L.-J."/>
            <person name="Corby-Kistler H."/>
            <person name="Broz K."/>
            <person name="Gale L.R."/>
            <person name="Jonkers W."/>
            <person name="O'Donnell K."/>
            <person name="Ploetz R."/>
            <person name="Steinberg C."/>
            <person name="Schwartz D.C."/>
            <person name="VanEtten H."/>
            <person name="Zhou S."/>
            <person name="Young S.K."/>
            <person name="Zeng Q."/>
            <person name="Gargeya S."/>
            <person name="Fitzgerald M."/>
            <person name="Abouelleil A."/>
            <person name="Alvarado L."/>
            <person name="Chapman S.B."/>
            <person name="Gainer-Dewar J."/>
            <person name="Goldberg J."/>
            <person name="Griggs A."/>
            <person name="Gujja S."/>
            <person name="Hansen M."/>
            <person name="Howarth C."/>
            <person name="Imamovic A."/>
            <person name="Ireland A."/>
            <person name="Larimer J."/>
            <person name="McCowan C."/>
            <person name="Murphy C."/>
            <person name="Pearson M."/>
            <person name="Poon T.W."/>
            <person name="Priest M."/>
            <person name="Roberts A."/>
            <person name="Saif S."/>
            <person name="Shea T."/>
            <person name="Sykes S."/>
            <person name="Wortman J."/>
            <person name="Nusbaum C."/>
            <person name="Birren B."/>
        </authorList>
    </citation>
    <scope>NUCLEOTIDE SEQUENCE</scope>
    <source>
        <strain evidence="13">54006</strain>
    </source>
</reference>
<evidence type="ECO:0000256" key="3">
    <source>
        <dbReference type="ARBA" id="ARBA00022448"/>
    </source>
</evidence>
<feature type="transmembrane region" description="Helical" evidence="8">
    <location>
        <begin position="630"/>
        <end position="650"/>
    </location>
</feature>
<dbReference type="InterPro" id="IPR003864">
    <property type="entry name" value="CSC1/OSCA1-like_7TM"/>
</dbReference>
<feature type="transmembrane region" description="Helical" evidence="8">
    <location>
        <begin position="559"/>
        <end position="583"/>
    </location>
</feature>
<comment type="subcellular location">
    <subcellularLocation>
        <location evidence="1">Membrane</location>
        <topology evidence="1">Multi-pass membrane protein</topology>
    </subcellularLocation>
</comment>
<keyword evidence="4 8" id="KW-0812">Transmembrane</keyword>
<proteinExistence type="inferred from homology"/>
<evidence type="ECO:0000259" key="9">
    <source>
        <dbReference type="Pfam" id="PF02714"/>
    </source>
</evidence>
<feature type="transmembrane region" description="Helical" evidence="8">
    <location>
        <begin position="603"/>
        <end position="624"/>
    </location>
</feature>
<organism evidence="13">
    <name type="scientific">Fusarium odoratissimum (strain NRRL 54006)</name>
    <dbReference type="NCBI Taxonomy" id="1089451"/>
    <lineage>
        <taxon>Eukaryota</taxon>
        <taxon>Fungi</taxon>
        <taxon>Dikarya</taxon>
        <taxon>Ascomycota</taxon>
        <taxon>Pezizomycotina</taxon>
        <taxon>Sordariomycetes</taxon>
        <taxon>Hypocreomycetidae</taxon>
        <taxon>Hypocreales</taxon>
        <taxon>Nectriaceae</taxon>
        <taxon>Fusarium</taxon>
        <taxon>Fusarium oxysporum species complex</taxon>
        <taxon>Fusarium oxysporum f. sp. cubense (strain race 4)</taxon>
    </lineage>
</organism>
<evidence type="ECO:0000259" key="12">
    <source>
        <dbReference type="Pfam" id="PF14703"/>
    </source>
</evidence>
<evidence type="ECO:0000256" key="7">
    <source>
        <dbReference type="SAM" id="MobiDB-lite"/>
    </source>
</evidence>
<dbReference type="Pfam" id="PF14703">
    <property type="entry name" value="PHM7_cyt"/>
    <property type="match status" value="1"/>
</dbReference>
<dbReference type="HOGENOM" id="CLU_002458_2_1_1"/>
<reference evidence="13" key="1">
    <citation type="submission" date="2011-11" db="EMBL/GenBank/DDBJ databases">
        <title>The Genome Sequence of Fusarium oxysporum II5.</title>
        <authorList>
            <consortium name="The Broad Institute Genome Sequencing Platform"/>
            <person name="Ma L.-J."/>
            <person name="Gale L.R."/>
            <person name="Schwartz D.C."/>
            <person name="Zhou S."/>
            <person name="Corby-Kistler H."/>
            <person name="Young S.K."/>
            <person name="Zeng Q."/>
            <person name="Gargeya S."/>
            <person name="Fitzgerald M."/>
            <person name="Haas B."/>
            <person name="Abouelleil A."/>
            <person name="Alvarado L."/>
            <person name="Arachchi H.M."/>
            <person name="Berlin A."/>
            <person name="Brown A."/>
            <person name="Chapman S.B."/>
            <person name="Chen Z."/>
            <person name="Dunbar C."/>
            <person name="Freedman E."/>
            <person name="Gearin G."/>
            <person name="Goldberg J."/>
            <person name="Griggs A."/>
            <person name="Gujja S."/>
            <person name="Heiman D."/>
            <person name="Howarth C."/>
            <person name="Larson L."/>
            <person name="Lui A."/>
            <person name="MacDonald P.J.P."/>
            <person name="Montmayeur A."/>
            <person name="Murphy C."/>
            <person name="Neiman D."/>
            <person name="Pearson M."/>
            <person name="Priest M."/>
            <person name="Roberts A."/>
            <person name="Saif S."/>
            <person name="Shea T."/>
            <person name="Shenoy N."/>
            <person name="Sisk P."/>
            <person name="Stolte C."/>
            <person name="Sykes S."/>
            <person name="Wortman J."/>
            <person name="Nusbaum C."/>
            <person name="Birren B."/>
        </authorList>
    </citation>
    <scope>NUCLEOTIDE SEQUENCE [LARGE SCALE GENOMIC DNA]</scope>
    <source>
        <strain evidence="13">54006</strain>
    </source>
</reference>
<dbReference type="PANTHER" id="PTHR13018:SF26">
    <property type="entry name" value="DOMAIN PROTEIN, PUTATIVE (AFU_ORTHOLOGUE AFUA_5G10920)-RELATED"/>
    <property type="match status" value="1"/>
</dbReference>
<dbReference type="PANTHER" id="PTHR13018">
    <property type="entry name" value="PROBABLE MEMBRANE PROTEIN DUF221-RELATED"/>
    <property type="match status" value="1"/>
</dbReference>
<keyword evidence="6 8" id="KW-0472">Membrane</keyword>
<dbReference type="GO" id="GO:0005886">
    <property type="term" value="C:plasma membrane"/>
    <property type="evidence" value="ECO:0007669"/>
    <property type="project" value="TreeGrafter"/>
</dbReference>
<feature type="domain" description="CSC1/OSCA1-like N-terminal transmembrane" evidence="11">
    <location>
        <begin position="38"/>
        <end position="191"/>
    </location>
</feature>
<dbReference type="EMBL" id="JH658343">
    <property type="protein sequence ID" value="EXL90131.1"/>
    <property type="molecule type" value="Genomic_DNA"/>
</dbReference>
<evidence type="ECO:0000256" key="2">
    <source>
        <dbReference type="ARBA" id="ARBA00007779"/>
    </source>
</evidence>
<feature type="domain" description="CSC1/OSCA1-like cytosolic" evidence="12">
    <location>
        <begin position="214"/>
        <end position="407"/>
    </location>
</feature>
<evidence type="ECO:0000256" key="1">
    <source>
        <dbReference type="ARBA" id="ARBA00004141"/>
    </source>
</evidence>
<feature type="transmembrane region" description="Helical" evidence="8">
    <location>
        <begin position="35"/>
        <end position="59"/>
    </location>
</feature>